<organism evidence="1 2">
    <name type="scientific">Ensete ventricosum</name>
    <name type="common">Abyssinian banana</name>
    <name type="synonym">Musa ensete</name>
    <dbReference type="NCBI Taxonomy" id="4639"/>
    <lineage>
        <taxon>Eukaryota</taxon>
        <taxon>Viridiplantae</taxon>
        <taxon>Streptophyta</taxon>
        <taxon>Embryophyta</taxon>
        <taxon>Tracheophyta</taxon>
        <taxon>Spermatophyta</taxon>
        <taxon>Magnoliopsida</taxon>
        <taxon>Liliopsida</taxon>
        <taxon>Zingiberales</taxon>
        <taxon>Musaceae</taxon>
        <taxon>Ensete</taxon>
    </lineage>
</organism>
<reference evidence="1 2" key="1">
    <citation type="journal article" date="2014" name="Agronomy (Basel)">
        <title>A Draft Genome Sequence for Ensete ventricosum, the Drought-Tolerant Tree Against Hunger.</title>
        <authorList>
            <person name="Harrison J."/>
            <person name="Moore K.A."/>
            <person name="Paszkiewicz K."/>
            <person name="Jones T."/>
            <person name="Grant M."/>
            <person name="Ambacheew D."/>
            <person name="Muzemil S."/>
            <person name="Studholme D.J."/>
        </authorList>
    </citation>
    <scope>NUCLEOTIDE SEQUENCE [LARGE SCALE GENOMIC DNA]</scope>
</reference>
<evidence type="ECO:0000313" key="2">
    <source>
        <dbReference type="Proteomes" id="UP000287651"/>
    </source>
</evidence>
<sequence length="81" mass="8665">MCHANRGLLASPFELSSSREVEWGSEVGLEPSAIMGPNAFIEGLRPIIPGPRRLRVGTEEVQICYEDYSFATSAPSGDGGP</sequence>
<protein>
    <submittedName>
        <fullName evidence="1">Uncharacterized protein</fullName>
    </submittedName>
</protein>
<dbReference type="AlphaFoldDB" id="A0A427AFM2"/>
<accession>A0A427AFM2</accession>
<comment type="caution">
    <text evidence="1">The sequence shown here is derived from an EMBL/GenBank/DDBJ whole genome shotgun (WGS) entry which is preliminary data.</text>
</comment>
<proteinExistence type="predicted"/>
<evidence type="ECO:0000313" key="1">
    <source>
        <dbReference type="EMBL" id="RRT75010.1"/>
    </source>
</evidence>
<gene>
    <name evidence="1" type="ORF">B296_00030193</name>
</gene>
<name>A0A427AFM2_ENSVE</name>
<dbReference type="Proteomes" id="UP000287651">
    <property type="component" value="Unassembled WGS sequence"/>
</dbReference>
<dbReference type="EMBL" id="AMZH03002610">
    <property type="protein sequence ID" value="RRT75010.1"/>
    <property type="molecule type" value="Genomic_DNA"/>
</dbReference>